<evidence type="ECO:0000313" key="3">
    <source>
        <dbReference type="Proteomes" id="UP001140510"/>
    </source>
</evidence>
<dbReference type="Proteomes" id="UP001140510">
    <property type="component" value="Unassembled WGS sequence"/>
</dbReference>
<proteinExistence type="predicted"/>
<reference evidence="2" key="1">
    <citation type="submission" date="2022-10" db="EMBL/GenBank/DDBJ databases">
        <title>Tapping the CABI collections for fungal endophytes: first genome assemblies for Collariella, Neodidymelliopsis, Ascochyta clinopodiicola, Didymella pomorum, Didymosphaeria variabile, Neocosmospora piperis and Neocucurbitaria cava.</title>
        <authorList>
            <person name="Hill R."/>
        </authorList>
    </citation>
    <scope>NUCLEOTIDE SEQUENCE</scope>
    <source>
        <strain evidence="2">IMI 355091</strain>
    </source>
</reference>
<protein>
    <submittedName>
        <fullName evidence="2">Uncharacterized protein</fullName>
    </submittedName>
</protein>
<name>A0A9W8ZBJ6_9PLEO</name>
<dbReference type="AlphaFoldDB" id="A0A9W8ZBJ6"/>
<keyword evidence="1" id="KW-0175">Coiled coil</keyword>
<organism evidence="2 3">
    <name type="scientific">Didymella pomorum</name>
    <dbReference type="NCBI Taxonomy" id="749634"/>
    <lineage>
        <taxon>Eukaryota</taxon>
        <taxon>Fungi</taxon>
        <taxon>Dikarya</taxon>
        <taxon>Ascomycota</taxon>
        <taxon>Pezizomycotina</taxon>
        <taxon>Dothideomycetes</taxon>
        <taxon>Pleosporomycetidae</taxon>
        <taxon>Pleosporales</taxon>
        <taxon>Pleosporineae</taxon>
        <taxon>Didymellaceae</taxon>
        <taxon>Didymella</taxon>
    </lineage>
</organism>
<sequence length="328" mass="36097">MAQRGHKAVQGRMGALQELSVATKQNLQMVKTLANTNKSLKAAESNLRKEARKAEKAHGMAEHVNADMLTHWNTALWEVATLKAHVKELEGRVERGISASKIAEGEASAPKTRAEAAEKDAASRIQPLEQQNSVHLAATNELQCQTDHANAARTAAEIEVVALELHLTAAEDTATTLTQELSNAQNLLCITKRHHETEMKQEVDTRIPIEREAETLLTRLQSADDTNGRPEAKFQGLASDNGRLRYMCAAFRAARNEDTDGLDALARRNACLEERLSVYEETRSTLSAGTVSFADDISTVSTGQGQGWGFRSLRGLRSRKADEEERIY</sequence>
<comment type="caution">
    <text evidence="2">The sequence shown here is derived from an EMBL/GenBank/DDBJ whole genome shotgun (WGS) entry which is preliminary data.</text>
</comment>
<gene>
    <name evidence="2" type="ORF">N0V91_008186</name>
</gene>
<keyword evidence="3" id="KW-1185">Reference proteome</keyword>
<evidence type="ECO:0000313" key="2">
    <source>
        <dbReference type="EMBL" id="KAJ4401164.1"/>
    </source>
</evidence>
<feature type="coiled-coil region" evidence="1">
    <location>
        <begin position="30"/>
        <end position="57"/>
    </location>
</feature>
<dbReference type="EMBL" id="JAPEVA010000078">
    <property type="protein sequence ID" value="KAJ4401164.1"/>
    <property type="molecule type" value="Genomic_DNA"/>
</dbReference>
<accession>A0A9W8ZBJ6</accession>
<evidence type="ECO:0000256" key="1">
    <source>
        <dbReference type="SAM" id="Coils"/>
    </source>
</evidence>
<dbReference type="OrthoDB" id="10609109at2759"/>